<keyword evidence="1" id="KW-0433">Leucine-rich repeat</keyword>
<gene>
    <name evidence="8" type="ORF">PECUL_23A056955</name>
</gene>
<reference evidence="8" key="1">
    <citation type="submission" date="2022-03" db="EMBL/GenBank/DDBJ databases">
        <authorList>
            <person name="Alioto T."/>
            <person name="Alioto T."/>
            <person name="Gomez Garrido J."/>
        </authorList>
    </citation>
    <scope>NUCLEOTIDE SEQUENCE</scope>
</reference>
<dbReference type="PROSITE" id="PS00478">
    <property type="entry name" value="LIM_DOMAIN_1"/>
    <property type="match status" value="1"/>
</dbReference>
<evidence type="ECO:0000256" key="4">
    <source>
        <dbReference type="ARBA" id="ARBA00022833"/>
    </source>
</evidence>
<evidence type="ECO:0000259" key="7">
    <source>
        <dbReference type="PROSITE" id="PS00478"/>
    </source>
</evidence>
<dbReference type="EMBL" id="OW240914">
    <property type="protein sequence ID" value="CAH2275114.1"/>
    <property type="molecule type" value="Genomic_DNA"/>
</dbReference>
<dbReference type="InterPro" id="IPR001611">
    <property type="entry name" value="Leu-rich_rpt"/>
</dbReference>
<dbReference type="Gene3D" id="2.10.110.10">
    <property type="entry name" value="Cysteine Rich Protein"/>
    <property type="match status" value="1"/>
</dbReference>
<dbReference type="PANTHER" id="PTHR18849">
    <property type="entry name" value="LEUCINE RICH REPEAT PROTEIN"/>
    <property type="match status" value="1"/>
</dbReference>
<evidence type="ECO:0000256" key="2">
    <source>
        <dbReference type="ARBA" id="ARBA00022723"/>
    </source>
</evidence>
<name>A0AAD1RN16_PELCU</name>
<feature type="region of interest" description="Disordered" evidence="6">
    <location>
        <begin position="310"/>
        <end position="332"/>
    </location>
</feature>
<evidence type="ECO:0000313" key="9">
    <source>
        <dbReference type="Proteomes" id="UP001295444"/>
    </source>
</evidence>
<dbReference type="AlphaFoldDB" id="A0AAD1RN16"/>
<dbReference type="Gene3D" id="3.80.10.10">
    <property type="entry name" value="Ribonuclease Inhibitor"/>
    <property type="match status" value="1"/>
</dbReference>
<keyword evidence="9" id="KW-1185">Reference proteome</keyword>
<feature type="domain" description="LIM zinc-binding" evidence="7">
    <location>
        <begin position="71"/>
        <end position="105"/>
    </location>
</feature>
<keyword evidence="3" id="KW-0677">Repeat</keyword>
<dbReference type="PANTHER" id="PTHR18849:SF4">
    <property type="entry name" value="GENE 29133-RELATED"/>
    <property type="match status" value="1"/>
</dbReference>
<evidence type="ECO:0000313" key="8">
    <source>
        <dbReference type="EMBL" id="CAH2275114.1"/>
    </source>
</evidence>
<dbReference type="InterPro" id="IPR001781">
    <property type="entry name" value="Znf_LIM"/>
</dbReference>
<evidence type="ECO:0000256" key="1">
    <source>
        <dbReference type="ARBA" id="ARBA00022614"/>
    </source>
</evidence>
<evidence type="ECO:0000256" key="3">
    <source>
        <dbReference type="ARBA" id="ARBA00022737"/>
    </source>
</evidence>
<organism evidence="8 9">
    <name type="scientific">Pelobates cultripes</name>
    <name type="common">Western spadefoot toad</name>
    <dbReference type="NCBI Taxonomy" id="61616"/>
    <lineage>
        <taxon>Eukaryota</taxon>
        <taxon>Metazoa</taxon>
        <taxon>Chordata</taxon>
        <taxon>Craniata</taxon>
        <taxon>Vertebrata</taxon>
        <taxon>Euteleostomi</taxon>
        <taxon>Amphibia</taxon>
        <taxon>Batrachia</taxon>
        <taxon>Anura</taxon>
        <taxon>Pelobatoidea</taxon>
        <taxon>Pelobatidae</taxon>
        <taxon>Pelobates</taxon>
    </lineage>
</organism>
<evidence type="ECO:0000256" key="6">
    <source>
        <dbReference type="SAM" id="MobiDB-lite"/>
    </source>
</evidence>
<keyword evidence="5" id="KW-0440">LIM domain</keyword>
<dbReference type="Proteomes" id="UP001295444">
    <property type="component" value="Chromosome 03"/>
</dbReference>
<dbReference type="PROSITE" id="PS51450">
    <property type="entry name" value="LRR"/>
    <property type="match status" value="1"/>
</dbReference>
<evidence type="ECO:0000256" key="5">
    <source>
        <dbReference type="ARBA" id="ARBA00023038"/>
    </source>
</evidence>
<feature type="compositionally biased region" description="Polar residues" evidence="6">
    <location>
        <begin position="310"/>
        <end position="321"/>
    </location>
</feature>
<dbReference type="Pfam" id="PF15936">
    <property type="entry name" value="DUF4749"/>
    <property type="match status" value="1"/>
</dbReference>
<dbReference type="SUPFAM" id="SSF52058">
    <property type="entry name" value="L domain-like"/>
    <property type="match status" value="1"/>
</dbReference>
<keyword evidence="2" id="KW-0479">Metal-binding</keyword>
<sequence length="332" mass="37650">MSWHHEDSEVYKMLQGNQEKKEAPRQSNSFRLLQVALEGDPEGISTSLPSRLSPNIQKPIVNSPPAPLRQCEKCHSGISDVAVRITEGRYRHPACYVCTDCGLNLKMRGHFWAGDDLEKHRFNGRMWNAQKNELVEQNINLSYQSLGDPYQRNNFQRILRRMIRVERLWLVDNALNDLSAIRLPRCKELNLNKNYFMSFKQLPKVPIIQHLSLAENNIEMLSGLSDLRFTPLESLVLKSNPCEFLEDYRIRTERACRLLETAGTHSADHIISRHGPRNHSPLAALSSYARSADRSAAVLQLLGPAAEQEYASTPHITSLSPAKQGAHRPGGI</sequence>
<dbReference type="Pfam" id="PF00412">
    <property type="entry name" value="LIM"/>
    <property type="match status" value="1"/>
</dbReference>
<dbReference type="GO" id="GO:0046872">
    <property type="term" value="F:metal ion binding"/>
    <property type="evidence" value="ECO:0007669"/>
    <property type="project" value="UniProtKB-KW"/>
</dbReference>
<dbReference type="InterPro" id="IPR032675">
    <property type="entry name" value="LRR_dom_sf"/>
</dbReference>
<accession>A0AAD1RN16</accession>
<proteinExistence type="predicted"/>
<keyword evidence="4" id="KW-0862">Zinc</keyword>
<dbReference type="InterPro" id="IPR031847">
    <property type="entry name" value="PDLI1-4/Zasp-like_mid"/>
</dbReference>
<dbReference type="SUPFAM" id="SSF57716">
    <property type="entry name" value="Glucocorticoid receptor-like (DNA-binding domain)"/>
    <property type="match status" value="1"/>
</dbReference>
<protein>
    <submittedName>
        <fullName evidence="8">TilB homolog</fullName>
    </submittedName>
</protein>